<feature type="transmembrane region" description="Helical" evidence="1">
    <location>
        <begin position="20"/>
        <end position="52"/>
    </location>
</feature>
<reference evidence="2" key="1">
    <citation type="submission" date="2019-12" db="EMBL/GenBank/DDBJ databases">
        <title>Actinomadura physcomitrii sp. nov., a novel actinomycete isolated from moss [Physcomitrium sphaericum (Ludw) Fuernr].</title>
        <authorList>
            <person name="Zhuang X."/>
        </authorList>
    </citation>
    <scope>NUCLEOTIDE SEQUENCE [LARGE SCALE GENOMIC DNA]</scope>
    <source>
        <strain evidence="2">LD22</strain>
    </source>
</reference>
<organism evidence="2 3">
    <name type="scientific">Actinomadura physcomitrii</name>
    <dbReference type="NCBI Taxonomy" id="2650748"/>
    <lineage>
        <taxon>Bacteria</taxon>
        <taxon>Bacillati</taxon>
        <taxon>Actinomycetota</taxon>
        <taxon>Actinomycetes</taxon>
        <taxon>Streptosporangiales</taxon>
        <taxon>Thermomonosporaceae</taxon>
        <taxon>Actinomadura</taxon>
    </lineage>
</organism>
<keyword evidence="1" id="KW-0472">Membrane</keyword>
<dbReference type="Proteomes" id="UP000462055">
    <property type="component" value="Unassembled WGS sequence"/>
</dbReference>
<keyword evidence="1" id="KW-0812">Transmembrane</keyword>
<proteinExistence type="predicted"/>
<comment type="caution">
    <text evidence="2">The sequence shown here is derived from an EMBL/GenBank/DDBJ whole genome shotgun (WGS) entry which is preliminary data.</text>
</comment>
<protein>
    <recommendedName>
        <fullName evidence="4">DUF4190 domain-containing protein</fullName>
    </recommendedName>
</protein>
<keyword evidence="1" id="KW-1133">Transmembrane helix</keyword>
<evidence type="ECO:0000256" key="1">
    <source>
        <dbReference type="SAM" id="Phobius"/>
    </source>
</evidence>
<dbReference type="RefSeq" id="WP_151597607.1">
    <property type="nucleotide sequence ID" value="NZ_WBMS02000034.1"/>
</dbReference>
<evidence type="ECO:0008006" key="4">
    <source>
        <dbReference type="Google" id="ProtNLM"/>
    </source>
</evidence>
<gene>
    <name evidence="2" type="ORF">F8568_033015</name>
</gene>
<keyword evidence="3" id="KW-1185">Reference proteome</keyword>
<feature type="transmembrane region" description="Helical" evidence="1">
    <location>
        <begin position="64"/>
        <end position="88"/>
    </location>
</feature>
<dbReference type="AlphaFoldDB" id="A0A6I4MHA5"/>
<sequence length="123" mass="12949">MTLPGYRTYSPPAPPMRSGLARASLVLGIVGLLGLALCLLGLIPALVGLVLGTVALVRGQSERWPAVAGVVCCGIAVVVGALALFWLLSKAAICGDTSRYPNDEARQRCVEQEFPFVRKTTDP</sequence>
<dbReference type="EMBL" id="WBMS02000034">
    <property type="protein sequence ID" value="MWA05103.1"/>
    <property type="molecule type" value="Genomic_DNA"/>
</dbReference>
<accession>A0A6I4MHA5</accession>
<evidence type="ECO:0000313" key="3">
    <source>
        <dbReference type="Proteomes" id="UP000462055"/>
    </source>
</evidence>
<name>A0A6I4MHA5_9ACTN</name>
<evidence type="ECO:0000313" key="2">
    <source>
        <dbReference type="EMBL" id="MWA05103.1"/>
    </source>
</evidence>